<feature type="region of interest" description="Disordered" evidence="1">
    <location>
        <begin position="1"/>
        <end position="39"/>
    </location>
</feature>
<gene>
    <name evidence="2" type="ORF">E2562_008897</name>
</gene>
<feature type="compositionally biased region" description="Basic and acidic residues" evidence="1">
    <location>
        <begin position="27"/>
        <end position="39"/>
    </location>
</feature>
<keyword evidence="3" id="KW-1185">Reference proteome</keyword>
<dbReference type="Proteomes" id="UP000479710">
    <property type="component" value="Unassembled WGS sequence"/>
</dbReference>
<feature type="compositionally biased region" description="Polar residues" evidence="1">
    <location>
        <begin position="16"/>
        <end position="26"/>
    </location>
</feature>
<accession>A0A6G1D0I5</accession>
<name>A0A6G1D0I5_9ORYZ</name>
<organism evidence="2 3">
    <name type="scientific">Oryza meyeriana var. granulata</name>
    <dbReference type="NCBI Taxonomy" id="110450"/>
    <lineage>
        <taxon>Eukaryota</taxon>
        <taxon>Viridiplantae</taxon>
        <taxon>Streptophyta</taxon>
        <taxon>Embryophyta</taxon>
        <taxon>Tracheophyta</taxon>
        <taxon>Spermatophyta</taxon>
        <taxon>Magnoliopsida</taxon>
        <taxon>Liliopsida</taxon>
        <taxon>Poales</taxon>
        <taxon>Poaceae</taxon>
        <taxon>BOP clade</taxon>
        <taxon>Oryzoideae</taxon>
        <taxon>Oryzeae</taxon>
        <taxon>Oryzinae</taxon>
        <taxon>Oryza</taxon>
        <taxon>Oryza meyeriana</taxon>
    </lineage>
</organism>
<reference evidence="2 3" key="1">
    <citation type="submission" date="2019-11" db="EMBL/GenBank/DDBJ databases">
        <title>Whole genome sequence of Oryza granulata.</title>
        <authorList>
            <person name="Li W."/>
        </authorList>
    </citation>
    <scope>NUCLEOTIDE SEQUENCE [LARGE SCALE GENOMIC DNA]</scope>
    <source>
        <strain evidence="3">cv. Menghai</strain>
        <tissue evidence="2">Leaf</tissue>
    </source>
</reference>
<comment type="caution">
    <text evidence="2">The sequence shown here is derived from an EMBL/GenBank/DDBJ whole genome shotgun (WGS) entry which is preliminary data.</text>
</comment>
<evidence type="ECO:0000313" key="2">
    <source>
        <dbReference type="EMBL" id="KAF0905862.1"/>
    </source>
</evidence>
<protein>
    <submittedName>
        <fullName evidence="2">Uncharacterized protein</fullName>
    </submittedName>
</protein>
<dbReference type="AlphaFoldDB" id="A0A6G1D0I5"/>
<proteinExistence type="predicted"/>
<evidence type="ECO:0000256" key="1">
    <source>
        <dbReference type="SAM" id="MobiDB-lite"/>
    </source>
</evidence>
<dbReference type="EMBL" id="SPHZ02000007">
    <property type="protein sequence ID" value="KAF0905862.1"/>
    <property type="molecule type" value="Genomic_DNA"/>
</dbReference>
<evidence type="ECO:0000313" key="3">
    <source>
        <dbReference type="Proteomes" id="UP000479710"/>
    </source>
</evidence>
<sequence length="67" mass="7125">MDKLTSHKTIMPSPSPGQAQHLQTSSRAEERASGDGLDRGHLLCRVVSHYKSDEGGQDLIPGLGAKA</sequence>